<feature type="region of interest" description="Disordered" evidence="1">
    <location>
        <begin position="192"/>
        <end position="213"/>
    </location>
</feature>
<feature type="region of interest" description="Disordered" evidence="1">
    <location>
        <begin position="93"/>
        <end position="125"/>
    </location>
</feature>
<evidence type="ECO:0000256" key="2">
    <source>
        <dbReference type="SAM" id="Phobius"/>
    </source>
</evidence>
<keyword evidence="4" id="KW-1185">Reference proteome</keyword>
<protein>
    <submittedName>
        <fullName evidence="3">Uncharacterized protein</fullName>
    </submittedName>
</protein>
<dbReference type="Proteomes" id="UP000317093">
    <property type="component" value="Chromosome"/>
</dbReference>
<keyword evidence="2" id="KW-0472">Membrane</keyword>
<evidence type="ECO:0000256" key="1">
    <source>
        <dbReference type="SAM" id="MobiDB-lite"/>
    </source>
</evidence>
<reference evidence="3 4" key="1">
    <citation type="submission" date="2019-02" db="EMBL/GenBank/DDBJ databases">
        <title>Deep-cultivation of Planctomycetes and their phenomic and genomic characterization uncovers novel biology.</title>
        <authorList>
            <person name="Wiegand S."/>
            <person name="Jogler M."/>
            <person name="Boedeker C."/>
            <person name="Pinto D."/>
            <person name="Vollmers J."/>
            <person name="Rivas-Marin E."/>
            <person name="Kohn T."/>
            <person name="Peeters S.H."/>
            <person name="Heuer A."/>
            <person name="Rast P."/>
            <person name="Oberbeckmann S."/>
            <person name="Bunk B."/>
            <person name="Jeske O."/>
            <person name="Meyerdierks A."/>
            <person name="Storesund J.E."/>
            <person name="Kallscheuer N."/>
            <person name="Luecker S."/>
            <person name="Lage O.M."/>
            <person name="Pohl T."/>
            <person name="Merkel B.J."/>
            <person name="Hornburger P."/>
            <person name="Mueller R.-W."/>
            <person name="Bruemmer F."/>
            <person name="Labrenz M."/>
            <person name="Spormann A.M."/>
            <person name="Op den Camp H."/>
            <person name="Overmann J."/>
            <person name="Amann R."/>
            <person name="Jetten M.S.M."/>
            <person name="Mascher T."/>
            <person name="Medema M.H."/>
            <person name="Devos D.P."/>
            <person name="Kaster A.-K."/>
            <person name="Ovreas L."/>
            <person name="Rohde M."/>
            <person name="Galperin M.Y."/>
            <person name="Jogler C."/>
        </authorList>
    </citation>
    <scope>NUCLEOTIDE SEQUENCE [LARGE SCALE GENOMIC DNA]</scope>
    <source>
        <strain evidence="3 4">Pan216</strain>
    </source>
</reference>
<dbReference type="AlphaFoldDB" id="A0A518BC87"/>
<keyword evidence="2" id="KW-1133">Transmembrane helix</keyword>
<accession>A0A518BC87</accession>
<keyword evidence="2" id="KW-0812">Transmembrane</keyword>
<evidence type="ECO:0000313" key="3">
    <source>
        <dbReference type="EMBL" id="QDU64567.1"/>
    </source>
</evidence>
<gene>
    <name evidence="3" type="ORF">Pan216_54570</name>
</gene>
<name>A0A518BC87_9BACT</name>
<sequence>MIRTLLLAMKTMTKEERSTPIKKDDLVALLDGELSKQQTHDVKQVVGKDRRLRREVELLKQTWKLLDHLETPETDGDFTQNTVCLALQKAENASADKTEQNAPPRLAKTERNTAPPLGTESRQPQWGSLGPTLAWSLAFVGCFVTAFALAASWTTPDDRVIRDLPVIERLDEYRSIGDIEFLRQLHEKHILEAGEEPLPDQPREDAGAAEATS</sequence>
<dbReference type="KEGG" id="knv:Pan216_54570"/>
<organism evidence="3 4">
    <name type="scientific">Kolteria novifilia</name>
    <dbReference type="NCBI Taxonomy" id="2527975"/>
    <lineage>
        <taxon>Bacteria</taxon>
        <taxon>Pseudomonadati</taxon>
        <taxon>Planctomycetota</taxon>
        <taxon>Planctomycetia</taxon>
        <taxon>Kolteriales</taxon>
        <taxon>Kolteriaceae</taxon>
        <taxon>Kolteria</taxon>
    </lineage>
</organism>
<dbReference type="EMBL" id="CP036279">
    <property type="protein sequence ID" value="QDU64567.1"/>
    <property type="molecule type" value="Genomic_DNA"/>
</dbReference>
<feature type="transmembrane region" description="Helical" evidence="2">
    <location>
        <begin position="132"/>
        <end position="153"/>
    </location>
</feature>
<proteinExistence type="predicted"/>
<evidence type="ECO:0000313" key="4">
    <source>
        <dbReference type="Proteomes" id="UP000317093"/>
    </source>
</evidence>